<gene>
    <name evidence="2" type="ORF">PYE51_17845</name>
</gene>
<sequence length="138" mass="16121">MYFPQFNLHLEIDEKFHEGQKEEDLIRELDIIQVTEYSITRIKITDQNKKERSLNEICSEPSLLERNNKHKKNLSLINVALKEQLARQAKRKALAHVLTLAGKKFVIITLPRLVRTFPCKAIAISNNSHNIIVYISYH</sequence>
<accession>A0AAX3U6S3</accession>
<protein>
    <recommendedName>
        <fullName evidence="1">Restriction endonuclease PvuRts1 I-like N-terminal domain-containing protein</fullName>
    </recommendedName>
</protein>
<dbReference type="Proteomes" id="UP001239257">
    <property type="component" value="Chromosome 2"/>
</dbReference>
<evidence type="ECO:0000259" key="1">
    <source>
        <dbReference type="Pfam" id="PF21598"/>
    </source>
</evidence>
<dbReference type="EMBL" id="CP118710">
    <property type="protein sequence ID" value="WGK83223.1"/>
    <property type="molecule type" value="Genomic_DNA"/>
</dbReference>
<evidence type="ECO:0000313" key="3">
    <source>
        <dbReference type="Proteomes" id="UP001239257"/>
    </source>
</evidence>
<feature type="domain" description="Restriction endonuclease PvuRts1 I-like N-terminal" evidence="1">
    <location>
        <begin position="1"/>
        <end position="57"/>
    </location>
</feature>
<dbReference type="Pfam" id="PF21598">
    <property type="entry name" value="PvuRts1I-like_N"/>
    <property type="match status" value="1"/>
</dbReference>
<evidence type="ECO:0000313" key="2">
    <source>
        <dbReference type="EMBL" id="WGK83223.1"/>
    </source>
</evidence>
<proteinExistence type="predicted"/>
<organism evidence="2 3">
    <name type="scientific">Vibrio aestuarianus</name>
    <dbReference type="NCBI Taxonomy" id="28171"/>
    <lineage>
        <taxon>Bacteria</taxon>
        <taxon>Pseudomonadati</taxon>
        <taxon>Pseudomonadota</taxon>
        <taxon>Gammaproteobacteria</taxon>
        <taxon>Vibrionales</taxon>
        <taxon>Vibrionaceae</taxon>
        <taxon>Vibrio</taxon>
    </lineage>
</organism>
<name>A0AAX3U6S3_9VIBR</name>
<reference evidence="2" key="1">
    <citation type="submission" date="2022-02" db="EMBL/GenBank/DDBJ databases">
        <title>Emergence and expansion in Europe of a Vibrio aestuarianus clonal complex pathogenic for oysters.</title>
        <authorList>
            <person name="Mesnil A."/>
            <person name="Travers M.-A."/>
        </authorList>
    </citation>
    <scope>NUCLEOTIDE SEQUENCE</scope>
    <source>
        <strain evidence="2">U29</strain>
    </source>
</reference>
<dbReference type="InterPro" id="IPR048797">
    <property type="entry name" value="PvuRts1I-like_N"/>
</dbReference>
<dbReference type="AlphaFoldDB" id="A0AAX3U6S3"/>